<proteinExistence type="predicted"/>
<dbReference type="InterPro" id="IPR013096">
    <property type="entry name" value="Cupin_2"/>
</dbReference>
<protein>
    <submittedName>
        <fullName evidence="2">Quercetin 2,3-dioxygenase</fullName>
        <ecNumber evidence="2">1.13.11.24</ecNumber>
    </submittedName>
</protein>
<dbReference type="SUPFAM" id="SSF51182">
    <property type="entry name" value="RmlC-like cupins"/>
    <property type="match status" value="1"/>
</dbReference>
<name>A0A6J4JH18_9ACTN</name>
<dbReference type="InterPro" id="IPR053146">
    <property type="entry name" value="QDO-like"/>
</dbReference>
<dbReference type="InterPro" id="IPR014710">
    <property type="entry name" value="RmlC-like_jellyroll"/>
</dbReference>
<dbReference type="PANTHER" id="PTHR36440:SF1">
    <property type="entry name" value="PUTATIVE (AFU_ORTHOLOGUE AFUA_8G07350)-RELATED"/>
    <property type="match status" value="1"/>
</dbReference>
<accession>A0A6J4JH18</accession>
<gene>
    <name evidence="2" type="ORF">AVDCRST_MAG41-3529</name>
</gene>
<dbReference type="Gene3D" id="2.60.120.10">
    <property type="entry name" value="Jelly Rolls"/>
    <property type="match status" value="1"/>
</dbReference>
<dbReference type="Pfam" id="PF07883">
    <property type="entry name" value="Cupin_2"/>
    <property type="match status" value="1"/>
</dbReference>
<dbReference type="EC" id="1.13.11.24" evidence="2"/>
<keyword evidence="2" id="KW-0560">Oxidoreductase</keyword>
<reference evidence="2" key="1">
    <citation type="submission" date="2020-02" db="EMBL/GenBank/DDBJ databases">
        <authorList>
            <person name="Meier V. D."/>
        </authorList>
    </citation>
    <scope>NUCLEOTIDE SEQUENCE</scope>
    <source>
        <strain evidence="2">AVDCRST_MAG41</strain>
    </source>
</reference>
<evidence type="ECO:0000259" key="1">
    <source>
        <dbReference type="Pfam" id="PF07883"/>
    </source>
</evidence>
<dbReference type="PANTHER" id="PTHR36440">
    <property type="entry name" value="PUTATIVE (AFU_ORTHOLOGUE AFUA_8G07350)-RELATED"/>
    <property type="match status" value="1"/>
</dbReference>
<dbReference type="EMBL" id="CADCTP010000316">
    <property type="protein sequence ID" value="CAA9279908.1"/>
    <property type="molecule type" value="Genomic_DNA"/>
</dbReference>
<organism evidence="2">
    <name type="scientific">uncultured Mycobacteriales bacterium</name>
    <dbReference type="NCBI Taxonomy" id="581187"/>
    <lineage>
        <taxon>Bacteria</taxon>
        <taxon>Bacillati</taxon>
        <taxon>Actinomycetota</taxon>
        <taxon>Actinomycetes</taxon>
        <taxon>Mycobacteriales</taxon>
        <taxon>environmental samples</taxon>
    </lineage>
</organism>
<evidence type="ECO:0000313" key="2">
    <source>
        <dbReference type="EMBL" id="CAA9279908.1"/>
    </source>
</evidence>
<sequence length="164" mass="17776">MSFQEYVLDRVTYVPPGGGERVWAFSGDQYTIKGGVSDTGPGLGVAEAVIPPLSGPPLHVHHREDEAFYVLDGRLEVAEGERTLVAEAGSFVFTPRGTPHRFRNVGSDACRMLLLFAPAGFERFFAEVGVAVVDDQPPPSPEQYPQDVARAMEIAAEKYGIEPA</sequence>
<dbReference type="GO" id="GO:0008127">
    <property type="term" value="F:quercetin 2,3-dioxygenase activity"/>
    <property type="evidence" value="ECO:0007669"/>
    <property type="project" value="UniProtKB-EC"/>
</dbReference>
<keyword evidence="2" id="KW-0223">Dioxygenase</keyword>
<dbReference type="AlphaFoldDB" id="A0A6J4JH18"/>
<dbReference type="InterPro" id="IPR011051">
    <property type="entry name" value="RmlC_Cupin_sf"/>
</dbReference>
<feature type="domain" description="Cupin type-2" evidence="1">
    <location>
        <begin position="49"/>
        <end position="115"/>
    </location>
</feature>